<dbReference type="InterPro" id="IPR020904">
    <property type="entry name" value="Sc_DH/Rdtase_CS"/>
</dbReference>
<accession>A0ABW3VVP7</accession>
<proteinExistence type="inferred from homology"/>
<dbReference type="SUPFAM" id="SSF51735">
    <property type="entry name" value="NAD(P)-binding Rossmann-fold domains"/>
    <property type="match status" value="1"/>
</dbReference>
<evidence type="ECO:0000256" key="1">
    <source>
        <dbReference type="ARBA" id="ARBA00006484"/>
    </source>
</evidence>
<dbReference type="InterPro" id="IPR002347">
    <property type="entry name" value="SDR_fam"/>
</dbReference>
<evidence type="ECO:0000313" key="2">
    <source>
        <dbReference type="EMBL" id="MFD1246806.1"/>
    </source>
</evidence>
<dbReference type="Proteomes" id="UP001597229">
    <property type="component" value="Unassembled WGS sequence"/>
</dbReference>
<dbReference type="NCBIfam" id="NF005559">
    <property type="entry name" value="PRK07231.1"/>
    <property type="match status" value="1"/>
</dbReference>
<comment type="similarity">
    <text evidence="1">Belongs to the short-chain dehydrogenases/reductases (SDR) family.</text>
</comment>
<dbReference type="PANTHER" id="PTHR43943:SF2">
    <property type="entry name" value="DEHYDROGENASE_REDUCTASE 4"/>
    <property type="match status" value="1"/>
</dbReference>
<dbReference type="RefSeq" id="WP_367917716.1">
    <property type="nucleotide sequence ID" value="NZ_BAABAC010000005.1"/>
</dbReference>
<dbReference type="EMBL" id="JBHTLX010000005">
    <property type="protein sequence ID" value="MFD1246806.1"/>
    <property type="molecule type" value="Genomic_DNA"/>
</dbReference>
<dbReference type="PROSITE" id="PS00061">
    <property type="entry name" value="ADH_SHORT"/>
    <property type="match status" value="1"/>
</dbReference>
<dbReference type="PRINTS" id="PR00080">
    <property type="entry name" value="SDRFAMILY"/>
</dbReference>
<gene>
    <name evidence="2" type="ORF">ACFQ3F_03295</name>
</gene>
<evidence type="ECO:0000313" key="3">
    <source>
        <dbReference type="Proteomes" id="UP001597229"/>
    </source>
</evidence>
<name>A0ABW3VVP7_9ACTN</name>
<dbReference type="Gene3D" id="3.40.50.720">
    <property type="entry name" value="NAD(P)-binding Rossmann-like Domain"/>
    <property type="match status" value="1"/>
</dbReference>
<dbReference type="PRINTS" id="PR00081">
    <property type="entry name" value="GDHRDH"/>
</dbReference>
<dbReference type="CDD" id="cd05233">
    <property type="entry name" value="SDR_c"/>
    <property type="match status" value="1"/>
</dbReference>
<comment type="caution">
    <text evidence="2">The sequence shown here is derived from an EMBL/GenBank/DDBJ whole genome shotgun (WGS) entry which is preliminary data.</text>
</comment>
<dbReference type="InterPro" id="IPR036291">
    <property type="entry name" value="NAD(P)-bd_dom_sf"/>
</dbReference>
<sequence length="258" mass="26403">MTAATTFTAHRFTDRVAVVTGASRGIGFATAQRIVAEGGRVCITGRKEAALREAAARLGGPDVAIWSAGSADDTGHQQETVAAILSAFGKLDLMVNNTGVNPAFSTIVDTPLDTAAGILNTNVLAPIGWARTAVAAGLGERDGAIVNVASVAGLKPADRIGVYGASKAALMHLTQQLAIELAPQVRVNAVAPAVVRTKFAAPLFADKDDEVSARYPMKRLGEPQDVAAAVAFLLSSDASWLTGEVITVDGGLTLTGGV</sequence>
<reference evidence="3" key="1">
    <citation type="journal article" date="2019" name="Int. J. Syst. Evol. Microbiol.">
        <title>The Global Catalogue of Microorganisms (GCM) 10K type strain sequencing project: providing services to taxonomists for standard genome sequencing and annotation.</title>
        <authorList>
            <consortium name="The Broad Institute Genomics Platform"/>
            <consortium name="The Broad Institute Genome Sequencing Center for Infectious Disease"/>
            <person name="Wu L."/>
            <person name="Ma J."/>
        </authorList>
    </citation>
    <scope>NUCLEOTIDE SEQUENCE [LARGE SCALE GENOMIC DNA]</scope>
    <source>
        <strain evidence="3">CCUG 52478</strain>
    </source>
</reference>
<organism evidence="2 3">
    <name type="scientific">Nocardioides ginsengisoli</name>
    <dbReference type="NCBI Taxonomy" id="363868"/>
    <lineage>
        <taxon>Bacteria</taxon>
        <taxon>Bacillati</taxon>
        <taxon>Actinomycetota</taxon>
        <taxon>Actinomycetes</taxon>
        <taxon>Propionibacteriales</taxon>
        <taxon>Nocardioidaceae</taxon>
        <taxon>Nocardioides</taxon>
    </lineage>
</organism>
<keyword evidence="3" id="KW-1185">Reference proteome</keyword>
<protein>
    <submittedName>
        <fullName evidence="2">SDR family oxidoreductase</fullName>
    </submittedName>
</protein>
<dbReference type="Pfam" id="PF13561">
    <property type="entry name" value="adh_short_C2"/>
    <property type="match status" value="1"/>
</dbReference>
<dbReference type="PANTHER" id="PTHR43943">
    <property type="entry name" value="DEHYDROGENASE/REDUCTASE (SDR FAMILY) MEMBER 4"/>
    <property type="match status" value="1"/>
</dbReference>